<feature type="compositionally biased region" description="Polar residues" evidence="1">
    <location>
        <begin position="1"/>
        <end position="11"/>
    </location>
</feature>
<feature type="region of interest" description="Disordered" evidence="1">
    <location>
        <begin position="1"/>
        <end position="107"/>
    </location>
</feature>
<evidence type="ECO:0000313" key="2">
    <source>
        <dbReference type="EMBL" id="PKI56927.1"/>
    </source>
</evidence>
<feature type="compositionally biased region" description="Polar residues" evidence="1">
    <location>
        <begin position="39"/>
        <end position="52"/>
    </location>
</feature>
<comment type="caution">
    <text evidence="2">The sequence shown here is derived from an EMBL/GenBank/DDBJ whole genome shotgun (WGS) entry which is preliminary data.</text>
</comment>
<sequence length="132" mass="14738">MEWYGNSQTKATAWRSERSFDPNRPDDRAWQTKGVIKPSPNTMGSKLGSNLKTRARVRSSLERRAPARLVKPAPCYERGRHGYETSHPCTGQVGPKAQRHRPGPGIQIPALTWPIAIPNGDELQGNELHETS</sequence>
<reference evidence="2 3" key="1">
    <citation type="submission" date="2017-11" db="EMBL/GenBank/DDBJ databases">
        <title>De-novo sequencing of pomegranate (Punica granatum L.) genome.</title>
        <authorList>
            <person name="Akparov Z."/>
            <person name="Amiraslanov A."/>
            <person name="Hajiyeva S."/>
            <person name="Abbasov M."/>
            <person name="Kaur K."/>
            <person name="Hamwieh A."/>
            <person name="Solovyev V."/>
            <person name="Salamov A."/>
            <person name="Braich B."/>
            <person name="Kosarev P."/>
            <person name="Mahmoud A."/>
            <person name="Hajiyev E."/>
            <person name="Babayeva S."/>
            <person name="Izzatullayeva V."/>
            <person name="Mammadov A."/>
            <person name="Mammadov A."/>
            <person name="Sharifova S."/>
            <person name="Ojaghi J."/>
            <person name="Eynullazada K."/>
            <person name="Bayramov B."/>
            <person name="Abdulazimova A."/>
            <person name="Shahmuradov I."/>
        </authorList>
    </citation>
    <scope>NUCLEOTIDE SEQUENCE [LARGE SCALE GENOMIC DNA]</scope>
    <source>
        <strain evidence="3">cv. AG2017</strain>
        <tissue evidence="2">Leaf</tissue>
    </source>
</reference>
<accession>A0A2I0JL25</accession>
<feature type="compositionally biased region" description="Basic and acidic residues" evidence="1">
    <location>
        <begin position="15"/>
        <end position="30"/>
    </location>
</feature>
<name>A0A2I0JL25_PUNGR</name>
<dbReference type="Proteomes" id="UP000233551">
    <property type="component" value="Unassembled WGS sequence"/>
</dbReference>
<organism evidence="2 3">
    <name type="scientific">Punica granatum</name>
    <name type="common">Pomegranate</name>
    <dbReference type="NCBI Taxonomy" id="22663"/>
    <lineage>
        <taxon>Eukaryota</taxon>
        <taxon>Viridiplantae</taxon>
        <taxon>Streptophyta</taxon>
        <taxon>Embryophyta</taxon>
        <taxon>Tracheophyta</taxon>
        <taxon>Spermatophyta</taxon>
        <taxon>Magnoliopsida</taxon>
        <taxon>eudicotyledons</taxon>
        <taxon>Gunneridae</taxon>
        <taxon>Pentapetalae</taxon>
        <taxon>rosids</taxon>
        <taxon>malvids</taxon>
        <taxon>Myrtales</taxon>
        <taxon>Lythraceae</taxon>
        <taxon>Punica</taxon>
    </lineage>
</organism>
<evidence type="ECO:0000313" key="3">
    <source>
        <dbReference type="Proteomes" id="UP000233551"/>
    </source>
</evidence>
<dbReference type="AlphaFoldDB" id="A0A2I0JL25"/>
<protein>
    <submittedName>
        <fullName evidence="2">Uncharacterized protein</fullName>
    </submittedName>
</protein>
<evidence type="ECO:0000256" key="1">
    <source>
        <dbReference type="SAM" id="MobiDB-lite"/>
    </source>
</evidence>
<keyword evidence="3" id="KW-1185">Reference proteome</keyword>
<dbReference type="EMBL" id="PGOL01001553">
    <property type="protein sequence ID" value="PKI56927.1"/>
    <property type="molecule type" value="Genomic_DNA"/>
</dbReference>
<proteinExistence type="predicted"/>
<gene>
    <name evidence="2" type="ORF">CRG98_022662</name>
</gene>